<protein>
    <submittedName>
        <fullName evidence="2">DNA-binding protein</fullName>
    </submittedName>
</protein>
<dbReference type="PANTHER" id="PTHR34451">
    <property type="entry name" value="PHD FINGER FAMILY PROTEIN"/>
    <property type="match status" value="1"/>
</dbReference>
<evidence type="ECO:0000313" key="3">
    <source>
        <dbReference type="Proteomes" id="UP001163823"/>
    </source>
</evidence>
<proteinExistence type="predicted"/>
<dbReference type="PANTHER" id="PTHR34451:SF15">
    <property type="entry name" value="PHD-TYPE DOMAIN-CONTAINING PROTEIN"/>
    <property type="match status" value="1"/>
</dbReference>
<dbReference type="KEGG" id="qsa:O6P43_010983"/>
<dbReference type="EMBL" id="JARAOO010000004">
    <property type="protein sequence ID" value="KAJ7973210.1"/>
    <property type="molecule type" value="Genomic_DNA"/>
</dbReference>
<dbReference type="AlphaFoldDB" id="A0AAD7VF33"/>
<dbReference type="Proteomes" id="UP001163823">
    <property type="component" value="Chromosome 4"/>
</dbReference>
<keyword evidence="3" id="KW-1185">Reference proteome</keyword>
<accession>A0AAD7VF33</accession>
<evidence type="ECO:0000256" key="1">
    <source>
        <dbReference type="SAM" id="MobiDB-lite"/>
    </source>
</evidence>
<gene>
    <name evidence="2" type="ORF">O6P43_010983</name>
</gene>
<reference evidence="2" key="1">
    <citation type="journal article" date="2023" name="Science">
        <title>Elucidation of the pathway for biosynthesis of saponin adjuvants from the soapbark tree.</title>
        <authorList>
            <person name="Reed J."/>
            <person name="Orme A."/>
            <person name="El-Demerdash A."/>
            <person name="Owen C."/>
            <person name="Martin L.B.B."/>
            <person name="Misra R.C."/>
            <person name="Kikuchi S."/>
            <person name="Rejzek M."/>
            <person name="Martin A.C."/>
            <person name="Harkess A."/>
            <person name="Leebens-Mack J."/>
            <person name="Louveau T."/>
            <person name="Stephenson M.J."/>
            <person name="Osbourn A."/>
        </authorList>
    </citation>
    <scope>NUCLEOTIDE SEQUENCE</scope>
    <source>
        <strain evidence="2">S10</strain>
    </source>
</reference>
<name>A0AAD7VF33_QUISA</name>
<sequence>MNLPPPKPSTTPTATATNNTKTECNNCGSKNCWVLHSVQLRSIDRRLCTSCVLRLHPSSFCPFCFEFYENPLSSTSSASSYRYLSCIKCSSLAHVQCLPSPTLPPSSFLCPPCTKPNFSFFDIDNPNANSNGNSNRVIDKKMALVLLCAAKIACASMNKAVNTAKIKADRNAREAAVARKRAKDALEHLAVIEKARRTEGIVEVSGSGNLGTKEKEKIQKSSGLEASAKKDAIGRLTEHKVPLGSPKNRLSVSLQDDVMKNGASDSGVDRDCTLRSNGTVNEKGKCGNNGKLPNHDAGFKRLENNLGRLEDARPSSK</sequence>
<evidence type="ECO:0000313" key="2">
    <source>
        <dbReference type="EMBL" id="KAJ7973210.1"/>
    </source>
</evidence>
<dbReference type="GO" id="GO:0003677">
    <property type="term" value="F:DNA binding"/>
    <property type="evidence" value="ECO:0007669"/>
    <property type="project" value="UniProtKB-KW"/>
</dbReference>
<feature type="region of interest" description="Disordered" evidence="1">
    <location>
        <begin position="258"/>
        <end position="317"/>
    </location>
</feature>
<keyword evidence="2" id="KW-0238">DNA-binding</keyword>
<comment type="caution">
    <text evidence="2">The sequence shown here is derived from an EMBL/GenBank/DDBJ whole genome shotgun (WGS) entry which is preliminary data.</text>
</comment>
<feature type="compositionally biased region" description="Basic and acidic residues" evidence="1">
    <location>
        <begin position="293"/>
        <end position="317"/>
    </location>
</feature>
<organism evidence="2 3">
    <name type="scientific">Quillaja saponaria</name>
    <name type="common">Soap bark tree</name>
    <dbReference type="NCBI Taxonomy" id="32244"/>
    <lineage>
        <taxon>Eukaryota</taxon>
        <taxon>Viridiplantae</taxon>
        <taxon>Streptophyta</taxon>
        <taxon>Embryophyta</taxon>
        <taxon>Tracheophyta</taxon>
        <taxon>Spermatophyta</taxon>
        <taxon>Magnoliopsida</taxon>
        <taxon>eudicotyledons</taxon>
        <taxon>Gunneridae</taxon>
        <taxon>Pentapetalae</taxon>
        <taxon>rosids</taxon>
        <taxon>fabids</taxon>
        <taxon>Fabales</taxon>
        <taxon>Quillajaceae</taxon>
        <taxon>Quillaja</taxon>
    </lineage>
</organism>